<dbReference type="EMBL" id="FLQX01000109">
    <property type="protein sequence ID" value="SBT06402.1"/>
    <property type="molecule type" value="Genomic_DNA"/>
</dbReference>
<keyword evidence="2" id="KW-1185">Reference proteome</keyword>
<evidence type="ECO:0000313" key="2">
    <source>
        <dbReference type="Proteomes" id="UP000199169"/>
    </source>
</evidence>
<reference evidence="1 2" key="1">
    <citation type="submission" date="2016-06" db="EMBL/GenBank/DDBJ databases">
        <authorList>
            <person name="Kjaerup R.B."/>
            <person name="Dalgaard T.S."/>
            <person name="Juul-Madsen H.R."/>
        </authorList>
    </citation>
    <scope>NUCLEOTIDE SEQUENCE [LARGE SCALE GENOMIC DNA]</scope>
    <source>
        <strain evidence="1">3</strain>
    </source>
</reference>
<proteinExistence type="predicted"/>
<dbReference type="AlphaFoldDB" id="A0A1A8XPN4"/>
<dbReference type="InterPro" id="IPR027417">
    <property type="entry name" value="P-loop_NTPase"/>
</dbReference>
<dbReference type="InterPro" id="IPR021228">
    <property type="entry name" value="BrxD"/>
</dbReference>
<dbReference type="Proteomes" id="UP000199169">
    <property type="component" value="Unassembled WGS sequence"/>
</dbReference>
<organism evidence="1 2">
    <name type="scientific">Candidatus Accumulibacter aalborgensis</name>
    <dbReference type="NCBI Taxonomy" id="1860102"/>
    <lineage>
        <taxon>Bacteria</taxon>
        <taxon>Pseudomonadati</taxon>
        <taxon>Pseudomonadota</taxon>
        <taxon>Betaproteobacteria</taxon>
        <taxon>Candidatus Accumulibacter</taxon>
    </lineage>
</organism>
<dbReference type="SUPFAM" id="SSF52540">
    <property type="entry name" value="P-loop containing nucleoside triphosphate hydrolases"/>
    <property type="match status" value="1"/>
</dbReference>
<accession>A0A1A8XPN4</accession>
<dbReference type="Pfam" id="PF10923">
    <property type="entry name" value="BrxC_BrxD"/>
    <property type="match status" value="1"/>
</dbReference>
<dbReference type="STRING" id="1860102.ACCAA_330004"/>
<dbReference type="NCBIfam" id="NF033438">
    <property type="entry name" value="BREX_BrxD"/>
    <property type="match status" value="1"/>
</dbReference>
<name>A0A1A8XPN4_9PROT</name>
<protein>
    <submittedName>
        <fullName evidence="1">Methyl-accepting chemotaxis protein</fullName>
    </submittedName>
</protein>
<gene>
    <name evidence="1" type="ORF">ACCAA_330004</name>
</gene>
<evidence type="ECO:0000313" key="1">
    <source>
        <dbReference type="EMBL" id="SBT06402.1"/>
    </source>
</evidence>
<sequence>MVVRAPVEFASLSAAAFCRFGESVPGGVRNEGSQVISPQRRAEVIDALRRGTVPKAGLDALAVGYGRLQGTLDDELDAVASGRGAFKAIRGEYGSGKTFFGRWLQERARSRGLATSEVQISETETPLHRLETVYRRLVERIATADSGEGAFRGIVDGWFYALERDVLEDTSLDPTDEVSLLATTEALMEARLAGVTKVAPAFSATLRAYRHALQAGDNATADGLMAWLSGQPNVAASIRRSAGVKGNIDHFGATNFLSGLLTMLRDSGYGGLLLVLDEVETLQRMRADTRERGLNALRQWIDEIDAGHFPGLYLLITGTQAFYEGAQGVQRLAPLAQRLHVDFATDSRFDNPRAVQVRLPAFGHDSLLEVGRKVRDIYADGAVAGDRVRALVDDSYVESLARAVTGNLGGKVGVSPRLFLKKLVSDVMDRVDQFDDFDPRKHYALTISESEMTAQERASVGVSSVDDIEL</sequence>